<sequence>MEVTKMYKNDAFKKYLNLEKPKNEGENDIYVYGTIGESWWEESVSANAIKRKLNNVKDGDIHLYINSFGGSVFDGISIYNQLKRHSSKVIVHVDGITASAASLIAMAGDEIIMPANSMLMVHRASTFAWGNREVFEQQLNALDKIDQSVTNTYMKRFVGERSEMEDLLKNETWLTAEECKAFGLCDEIADETEESNEELSPEDVKNNLLQKYTAKAGQKTSNQVEGVEEPKKPITNMMMNYLENNK</sequence>
<comment type="similarity">
    <text evidence="1 6">Belongs to the peptidase S14 family.</text>
</comment>
<dbReference type="PRINTS" id="PR00127">
    <property type="entry name" value="CLPPROTEASEP"/>
</dbReference>
<dbReference type="PANTHER" id="PTHR10381">
    <property type="entry name" value="ATP-DEPENDENT CLP PROTEASE PROTEOLYTIC SUBUNIT"/>
    <property type="match status" value="1"/>
</dbReference>
<dbReference type="InterPro" id="IPR001907">
    <property type="entry name" value="ClpP"/>
</dbReference>
<dbReference type="GO" id="GO:0009368">
    <property type="term" value="C:endopeptidase Clp complex"/>
    <property type="evidence" value="ECO:0007669"/>
    <property type="project" value="TreeGrafter"/>
</dbReference>
<keyword evidence="5" id="KW-0720">Serine protease</keyword>
<keyword evidence="2" id="KW-0963">Cytoplasm</keyword>
<evidence type="ECO:0000256" key="4">
    <source>
        <dbReference type="ARBA" id="ARBA00022801"/>
    </source>
</evidence>
<dbReference type="InterPro" id="IPR029045">
    <property type="entry name" value="ClpP/crotonase-like_dom_sf"/>
</dbReference>
<dbReference type="NCBIfam" id="NF045542">
    <property type="entry name" value="Clp_rel_HeadMat"/>
    <property type="match status" value="1"/>
</dbReference>
<dbReference type="AlphaFoldDB" id="A0A9W5K7H5"/>
<dbReference type="GO" id="GO:0004252">
    <property type="term" value="F:serine-type endopeptidase activity"/>
    <property type="evidence" value="ECO:0007669"/>
    <property type="project" value="InterPro"/>
</dbReference>
<dbReference type="InterPro" id="IPR023562">
    <property type="entry name" value="ClpP/TepA"/>
</dbReference>
<dbReference type="Gene3D" id="3.90.226.10">
    <property type="entry name" value="2-enoyl-CoA Hydratase, Chain A, domain 1"/>
    <property type="match status" value="1"/>
</dbReference>
<dbReference type="GO" id="GO:0006515">
    <property type="term" value="P:protein quality control for misfolded or incompletely synthesized proteins"/>
    <property type="evidence" value="ECO:0007669"/>
    <property type="project" value="TreeGrafter"/>
</dbReference>
<evidence type="ECO:0000256" key="6">
    <source>
        <dbReference type="RuleBase" id="RU003567"/>
    </source>
</evidence>
<reference evidence="7" key="1">
    <citation type="submission" date="2012-04" db="EMBL/GenBank/DDBJ databases">
        <title>The Genome Sequence of Bacillus cereus VD014.</title>
        <authorList>
            <consortium name="The Broad Institute Genome Sequencing Platform"/>
            <consortium name="The Broad Institute Genome Sequencing Center for Infectious Disease"/>
            <person name="Feldgarden M."/>
            <person name="Van der Auwera G.A."/>
            <person name="Mahillon J."/>
            <person name="Duprez V."/>
            <person name="Timmery S."/>
            <person name="Mattelet C."/>
            <person name="Dierick K."/>
            <person name="Sun M."/>
            <person name="Yu Z."/>
            <person name="Zhu L."/>
            <person name="Hu X."/>
            <person name="Shank E.B."/>
            <person name="Swiecicka I."/>
            <person name="Hansen B.M."/>
            <person name="Andrup L."/>
            <person name="Young S.K."/>
            <person name="Zeng Q."/>
            <person name="Gargeya S."/>
            <person name="Fitzgerald M."/>
            <person name="Haas B."/>
            <person name="Abouelleil A."/>
            <person name="Alvarado L."/>
            <person name="Arachchi H.M."/>
            <person name="Berlin A."/>
            <person name="Chapman S.B."/>
            <person name="Goldberg J."/>
            <person name="Griggs A."/>
            <person name="Gujja S."/>
            <person name="Hansen M."/>
            <person name="Howarth C."/>
            <person name="Imamovic A."/>
            <person name="Larimer J."/>
            <person name="McCowen C."/>
            <person name="Montmayeur A."/>
            <person name="Murphy C."/>
            <person name="Neiman D."/>
            <person name="Pearson M."/>
            <person name="Priest M."/>
            <person name="Roberts A."/>
            <person name="Saif S."/>
            <person name="Shea T."/>
            <person name="Sisk P."/>
            <person name="Sykes S."/>
            <person name="Wortman J."/>
            <person name="Nusbaum C."/>
            <person name="Birren B."/>
        </authorList>
    </citation>
    <scope>NUCLEOTIDE SEQUENCE</scope>
    <source>
        <strain evidence="7">VD014</strain>
    </source>
</reference>
<dbReference type="GO" id="GO:0051117">
    <property type="term" value="F:ATPase binding"/>
    <property type="evidence" value="ECO:0007669"/>
    <property type="project" value="TreeGrafter"/>
</dbReference>
<dbReference type="SUPFAM" id="SSF52096">
    <property type="entry name" value="ClpP/crotonase"/>
    <property type="match status" value="1"/>
</dbReference>
<evidence type="ECO:0000256" key="3">
    <source>
        <dbReference type="ARBA" id="ARBA00022670"/>
    </source>
</evidence>
<organism evidence="7 8">
    <name type="scientific">Bacillus cereus (strain VD014)</name>
    <dbReference type="NCBI Taxonomy" id="1053223"/>
    <lineage>
        <taxon>Bacteria</taxon>
        <taxon>Bacillati</taxon>
        <taxon>Bacillota</taxon>
        <taxon>Bacilli</taxon>
        <taxon>Bacillales</taxon>
        <taxon>Bacillaceae</taxon>
        <taxon>Bacillus</taxon>
        <taxon>Bacillus cereus group</taxon>
    </lineage>
</organism>
<keyword evidence="4" id="KW-0378">Hydrolase</keyword>
<accession>A0A9W5K7H5</accession>
<evidence type="ECO:0000313" key="7">
    <source>
        <dbReference type="EMBL" id="EJR22361.1"/>
    </source>
</evidence>
<keyword evidence="3" id="KW-0645">Protease</keyword>
<protein>
    <recommendedName>
        <fullName evidence="6">ATP-dependent Clp protease proteolytic subunit</fullName>
    </recommendedName>
</protein>
<dbReference type="EMBL" id="AHER01000030">
    <property type="protein sequence ID" value="EJR22361.1"/>
    <property type="molecule type" value="Genomic_DNA"/>
</dbReference>
<name>A0A9W5K7H5_BACC8</name>
<evidence type="ECO:0000313" key="8">
    <source>
        <dbReference type="Proteomes" id="UP000006607"/>
    </source>
</evidence>
<evidence type="ECO:0000256" key="5">
    <source>
        <dbReference type="ARBA" id="ARBA00022825"/>
    </source>
</evidence>
<dbReference type="GO" id="GO:0004176">
    <property type="term" value="F:ATP-dependent peptidase activity"/>
    <property type="evidence" value="ECO:0007669"/>
    <property type="project" value="InterPro"/>
</dbReference>
<evidence type="ECO:0000256" key="1">
    <source>
        <dbReference type="ARBA" id="ARBA00007039"/>
    </source>
</evidence>
<gene>
    <name evidence="7" type="ORF">IIA_02396</name>
</gene>
<comment type="caution">
    <text evidence="7">The sequence shown here is derived from an EMBL/GenBank/DDBJ whole genome shotgun (WGS) entry which is preliminary data.</text>
</comment>
<evidence type="ECO:0000256" key="2">
    <source>
        <dbReference type="ARBA" id="ARBA00022490"/>
    </source>
</evidence>
<proteinExistence type="inferred from homology"/>
<dbReference type="PANTHER" id="PTHR10381:SF70">
    <property type="entry name" value="ATP-DEPENDENT CLP PROTEASE PROTEOLYTIC SUBUNIT"/>
    <property type="match status" value="1"/>
</dbReference>
<dbReference type="Pfam" id="PF00574">
    <property type="entry name" value="CLP_protease"/>
    <property type="match status" value="1"/>
</dbReference>
<dbReference type="Proteomes" id="UP000006607">
    <property type="component" value="Unassembled WGS sequence"/>
</dbReference>
<dbReference type="CDD" id="cd07016">
    <property type="entry name" value="S14_ClpP_1"/>
    <property type="match status" value="1"/>
</dbReference>
<dbReference type="RefSeq" id="WP_000454119.1">
    <property type="nucleotide sequence ID" value="NZ_JH792025.1"/>
</dbReference>